<evidence type="ECO:0000256" key="12">
    <source>
        <dbReference type="ARBA" id="ARBA00045136"/>
    </source>
</evidence>
<keyword evidence="6" id="KW-0443">Lipid metabolism</keyword>
<evidence type="ECO:0000256" key="3">
    <source>
        <dbReference type="ARBA" id="ARBA00012243"/>
    </source>
</evidence>
<dbReference type="InterPro" id="IPR033177">
    <property type="entry name" value="PSD-B"/>
</dbReference>
<comment type="cofactor">
    <cofactor evidence="1">
        <name>pyruvate</name>
        <dbReference type="ChEBI" id="CHEBI:15361"/>
    </cofactor>
</comment>
<evidence type="ECO:0000256" key="2">
    <source>
        <dbReference type="ARBA" id="ARBA00005189"/>
    </source>
</evidence>
<evidence type="ECO:0000313" key="14">
    <source>
        <dbReference type="WBParaSite" id="TMUE_3000013076.1"/>
    </source>
</evidence>
<protein>
    <recommendedName>
        <fullName evidence="3">phosphatidylserine decarboxylase</fullName>
        <ecNumber evidence="3">4.1.1.65</ecNumber>
    </recommendedName>
</protein>
<comment type="pathway">
    <text evidence="11">Phospholipid metabolism; phosphatidylethanolamine biosynthesis.</text>
</comment>
<evidence type="ECO:0000256" key="8">
    <source>
        <dbReference type="ARBA" id="ARBA00023239"/>
    </source>
</evidence>
<evidence type="ECO:0000256" key="6">
    <source>
        <dbReference type="ARBA" id="ARBA00023098"/>
    </source>
</evidence>
<dbReference type="STRING" id="70415.A0A5S6R0A4"/>
<organism evidence="13 14">
    <name type="scientific">Trichuris muris</name>
    <name type="common">Mouse whipworm</name>
    <dbReference type="NCBI Taxonomy" id="70415"/>
    <lineage>
        <taxon>Eukaryota</taxon>
        <taxon>Metazoa</taxon>
        <taxon>Ecdysozoa</taxon>
        <taxon>Nematoda</taxon>
        <taxon>Enoplea</taxon>
        <taxon>Dorylaimia</taxon>
        <taxon>Trichinellida</taxon>
        <taxon>Trichuridae</taxon>
        <taxon>Trichuris</taxon>
    </lineage>
</organism>
<keyword evidence="8" id="KW-0456">Lyase</keyword>
<dbReference type="AlphaFoldDB" id="A0A5S6R0A4"/>
<reference evidence="14" key="1">
    <citation type="submission" date="2019-12" db="UniProtKB">
        <authorList>
            <consortium name="WormBaseParasite"/>
        </authorList>
    </citation>
    <scope>IDENTIFICATION</scope>
</reference>
<dbReference type="PANTHER" id="PTHR10067">
    <property type="entry name" value="PHOSPHATIDYLSERINE DECARBOXYLASE"/>
    <property type="match status" value="1"/>
</dbReference>
<evidence type="ECO:0000256" key="4">
    <source>
        <dbReference type="ARBA" id="ARBA00022516"/>
    </source>
</evidence>
<dbReference type="NCBIfam" id="TIGR00163">
    <property type="entry name" value="PS_decarb"/>
    <property type="match status" value="1"/>
</dbReference>
<evidence type="ECO:0000256" key="7">
    <source>
        <dbReference type="ARBA" id="ARBA00023209"/>
    </source>
</evidence>
<dbReference type="PANTHER" id="PTHR10067:SF6">
    <property type="entry name" value="PHOSPHATIDYLSERINE DECARBOXYLASE PROENZYME, MITOCHONDRIAL"/>
    <property type="match status" value="1"/>
</dbReference>
<keyword evidence="9" id="KW-1208">Phospholipid metabolism</keyword>
<sequence>MAAIATVGSIGVAYALYSAYVREEDVPWKQWKVRIYRSLPLGPFSRVWGTVNSIEIPLLLRRPILGAYARMFNCDLMEAEMPDLRSYSSLQQFFCRSLRSDLRPISTLPVVSPADGIVQWCGTLEDGCLSQVKGITYPLEEFFGRQELPGINLAAKATLFSCIVYLAPGDYHGFHSPTDWEIAFRRHISGYLLSVGQRIVRRVSNLYALNERVHLVGQWRYGFFSLSAVGATNVGSINVVFEDDLRTNRHGVKRGSLSDRTYTPTWTSRKGEKLGDFKFGSSVVLVFEAPSTFQFSVTAGRRIKYGEPLGLISADS</sequence>
<comment type="pathway">
    <text evidence="2">Lipid metabolism.</text>
</comment>
<comment type="function">
    <text evidence="12">Catalyzes the formation of phosphatidylethanolamine (PtdEtn) from phosphatidylserine (PtdSer). Plays a central role in phospholipid metabolism and in the interorganelle trafficking of phosphatidylserine. May be involved in lipid droplet biogenesis at the endoplasmic reticulum membrane.</text>
</comment>
<evidence type="ECO:0000256" key="1">
    <source>
        <dbReference type="ARBA" id="ARBA00001928"/>
    </source>
</evidence>
<proteinExistence type="predicted"/>
<dbReference type="Proteomes" id="UP000046395">
    <property type="component" value="Unassembled WGS sequence"/>
</dbReference>
<dbReference type="EC" id="4.1.1.65" evidence="3"/>
<evidence type="ECO:0000256" key="10">
    <source>
        <dbReference type="ARBA" id="ARBA00023317"/>
    </source>
</evidence>
<dbReference type="UniPathway" id="UPA00558"/>
<dbReference type="GO" id="GO:0006646">
    <property type="term" value="P:phosphatidylethanolamine biosynthetic process"/>
    <property type="evidence" value="ECO:0007669"/>
    <property type="project" value="UniProtKB-UniPathway"/>
</dbReference>
<keyword evidence="13" id="KW-1185">Reference proteome</keyword>
<dbReference type="WBParaSite" id="TMUE_3000013076.1">
    <property type="protein sequence ID" value="TMUE_3000013076.1"/>
    <property type="gene ID" value="WBGene00292077"/>
</dbReference>
<dbReference type="InterPro" id="IPR003817">
    <property type="entry name" value="PS_Dcarbxylase"/>
</dbReference>
<keyword evidence="5" id="KW-0210">Decarboxylase</keyword>
<dbReference type="GO" id="GO:0005739">
    <property type="term" value="C:mitochondrion"/>
    <property type="evidence" value="ECO:0007669"/>
    <property type="project" value="TreeGrafter"/>
</dbReference>
<evidence type="ECO:0000313" key="13">
    <source>
        <dbReference type="Proteomes" id="UP000046395"/>
    </source>
</evidence>
<evidence type="ECO:0000256" key="9">
    <source>
        <dbReference type="ARBA" id="ARBA00023264"/>
    </source>
</evidence>
<evidence type="ECO:0000256" key="11">
    <source>
        <dbReference type="ARBA" id="ARBA00024326"/>
    </source>
</evidence>
<keyword evidence="7" id="KW-0594">Phospholipid biosynthesis</keyword>
<name>A0A5S6R0A4_TRIMR</name>
<evidence type="ECO:0000256" key="5">
    <source>
        <dbReference type="ARBA" id="ARBA00022793"/>
    </source>
</evidence>
<keyword evidence="10" id="KW-0670">Pyruvate</keyword>
<accession>A0A5S6R0A4</accession>
<keyword evidence="4" id="KW-0444">Lipid biosynthesis</keyword>
<dbReference type="GO" id="GO:0004609">
    <property type="term" value="F:phosphatidylserine decarboxylase activity"/>
    <property type="evidence" value="ECO:0007669"/>
    <property type="project" value="UniProtKB-EC"/>
</dbReference>
<dbReference type="Pfam" id="PF02666">
    <property type="entry name" value="PS_Dcarbxylase"/>
    <property type="match status" value="1"/>
</dbReference>